<evidence type="ECO:0000313" key="2">
    <source>
        <dbReference type="EMBL" id="SEJ32622.1"/>
    </source>
</evidence>
<gene>
    <name evidence="2" type="ORF">SAMN05660918_0024</name>
</gene>
<keyword evidence="1" id="KW-0472">Membrane</keyword>
<keyword evidence="1" id="KW-0812">Transmembrane</keyword>
<dbReference type="AlphaFoldDB" id="A0A1H6Y617"/>
<organism evidence="2 3">
    <name type="scientific">Flavobacterium terrigena</name>
    <dbReference type="NCBI Taxonomy" id="402734"/>
    <lineage>
        <taxon>Bacteria</taxon>
        <taxon>Pseudomonadati</taxon>
        <taxon>Bacteroidota</taxon>
        <taxon>Flavobacteriia</taxon>
        <taxon>Flavobacteriales</taxon>
        <taxon>Flavobacteriaceae</taxon>
        <taxon>Flavobacterium</taxon>
    </lineage>
</organism>
<proteinExistence type="predicted"/>
<dbReference type="EMBL" id="FNYA01000010">
    <property type="protein sequence ID" value="SEJ32622.1"/>
    <property type="molecule type" value="Genomic_DNA"/>
</dbReference>
<feature type="transmembrane region" description="Helical" evidence="1">
    <location>
        <begin position="7"/>
        <end position="28"/>
    </location>
</feature>
<protein>
    <submittedName>
        <fullName evidence="2">Uncharacterized protein</fullName>
    </submittedName>
</protein>
<dbReference type="STRING" id="402734.SAMN05660918_0024"/>
<keyword evidence="3" id="KW-1185">Reference proteome</keyword>
<reference evidence="3" key="1">
    <citation type="submission" date="2016-10" db="EMBL/GenBank/DDBJ databases">
        <authorList>
            <person name="Varghese N."/>
            <person name="Submissions S."/>
        </authorList>
    </citation>
    <scope>NUCLEOTIDE SEQUENCE [LARGE SCALE GENOMIC DNA]</scope>
    <source>
        <strain evidence="3">DSM 17934</strain>
    </source>
</reference>
<dbReference type="Proteomes" id="UP000199702">
    <property type="component" value="Unassembled WGS sequence"/>
</dbReference>
<accession>A0A1H6Y617</accession>
<dbReference type="RefSeq" id="WP_091315650.1">
    <property type="nucleotide sequence ID" value="NZ_CBCSJU010000010.1"/>
</dbReference>
<evidence type="ECO:0000313" key="3">
    <source>
        <dbReference type="Proteomes" id="UP000199702"/>
    </source>
</evidence>
<name>A0A1H6Y617_9FLAO</name>
<feature type="transmembrane region" description="Helical" evidence="1">
    <location>
        <begin position="88"/>
        <end position="107"/>
    </location>
</feature>
<keyword evidence="1" id="KW-1133">Transmembrane helix</keyword>
<evidence type="ECO:0000256" key="1">
    <source>
        <dbReference type="SAM" id="Phobius"/>
    </source>
</evidence>
<sequence length="127" mass="14769">MNLKTYISLKLILFVVFVIIIGFLTSSINSESRRLKSENEELIFHKKVYKSIIELPVNDVEGKKKLLQIVKSSDSQESIEENYFSSSTLLYILLLVFSLGIYFMDILNKKIEILKNEESDVEKQQML</sequence>